<reference evidence="6" key="1">
    <citation type="submission" date="2017-09" db="EMBL/GenBank/DDBJ databases">
        <title>Depth-based differentiation of microbial function through sediment-hosted aquifers and enrichment of novel symbionts in the deep terrestrial subsurface.</title>
        <authorList>
            <person name="Probst A.J."/>
            <person name="Ladd B."/>
            <person name="Jarett J.K."/>
            <person name="Geller-Mcgrath D.E."/>
            <person name="Sieber C.M.K."/>
            <person name="Emerson J.B."/>
            <person name="Anantharaman K."/>
            <person name="Thomas B.C."/>
            <person name="Malmstrom R."/>
            <person name="Stieglmeier M."/>
            <person name="Klingl A."/>
            <person name="Woyke T."/>
            <person name="Ryan C.M."/>
            <person name="Banfield J.F."/>
        </authorList>
    </citation>
    <scope>NUCLEOTIDE SEQUENCE [LARGE SCALE GENOMIC DNA]</scope>
</reference>
<sequence>MKKSNLPGFFNKNIFILIAVLFAAFFYISPVLAQTGCATPQSWNKFLYKFQGNWSDAVVTSDGTTLYVVNSNYSRIEEYTITASPFALAYVRDWGGFGVSDGKLKQPQGITIDSAGNIYVADTGNNRIQKFTSTGVFTAAWGIAGTGNLEFNNPTGITTDDTYLYIVDTGNNRVQKITVGGVYTDKWGTLGSLASQFSNPKGILKYYDGANTYLYVADTGNNRIMRFNTDGTPTTLYPYWGSYGVSNGLFNQPQRIAEDGNYDIYVTDTTGRVQKFDQQGTFKLVFSPTSGDSGISVVSSITANGNTIYPIIPFTQISKYSTSGSFDSKVISEIQQPIDIALDSSNNFYINNNHTQTIHKFNPLFTPLAEWSGSPSFLNPMGIGVNTGGEVCVSDTDNNQVEVFDRNGTWARNITPIPTIGAFSGPKDVANEATGKMYVADTGNNRVVKFYPNGDFILSLGSPTPTPETTPGPGTPTPTPPGGSFNNPYGITVDPYNNIYIADTSYHRIQKFNANGDYLGMWGEFGSADGKAQPQLDSPQGMAIDASNNIYVADTGNNRIQRFDSSGGNQVCWGEYGTGDGQFNIPRNIAVDSVNRIYVSDISNKRIQVFGTPGTFASVSISQTNGTNVTESGTIDSYSVKLTTQPSSNVTITITPDTQSTISSSTLTFTPYNWNITQTVTVTAVHDFVAEEDHTSTITHTVSSSDATYNGLAAGTVIANITDIDVAGVTLVESGGSTAISESGITDTYTAVLTSKPTANVTIRLSSDQQATASPSLLTFTSSNWDTPQTVTVSAIHDYIAEGNHSSTITHTVTSSDTYYDAIAVASVTASITDSDTVGLSISESNIDLVEGGSSGTYTVSLTSKPTKTVYFDATGSAVLTVSPILLTFLDTNWNTPQTITVTALHDNIINGNHTIQITHGVRSTDSSYNGITAASVDVDITDIDTAGIILTQTNGETAVTETTSGTSTDTYLISLNSKPTANVVLDLTYTLEATTAATRYTFTPLNWNTSQIATVSAKNDDI</sequence>
<feature type="repeat" description="NHL" evidence="2">
    <location>
        <begin position="530"/>
        <end position="566"/>
    </location>
</feature>
<evidence type="ECO:0000256" key="3">
    <source>
        <dbReference type="SAM" id="MobiDB-lite"/>
    </source>
</evidence>
<dbReference type="InterPro" id="IPR050952">
    <property type="entry name" value="TRIM-NHL_E3_ligases"/>
</dbReference>
<evidence type="ECO:0000313" key="5">
    <source>
        <dbReference type="EMBL" id="PIY71819.1"/>
    </source>
</evidence>
<proteinExistence type="predicted"/>
<feature type="compositionally biased region" description="Pro residues" evidence="3">
    <location>
        <begin position="464"/>
        <end position="481"/>
    </location>
</feature>
<dbReference type="Pfam" id="PF01436">
    <property type="entry name" value="NHL"/>
    <property type="match status" value="4"/>
</dbReference>
<dbReference type="Proteomes" id="UP000229401">
    <property type="component" value="Unassembled WGS sequence"/>
</dbReference>
<feature type="repeat" description="NHL" evidence="2">
    <location>
        <begin position="377"/>
        <end position="407"/>
    </location>
</feature>
<feature type="repeat" description="NHL" evidence="2">
    <location>
        <begin position="574"/>
        <end position="613"/>
    </location>
</feature>
<dbReference type="GO" id="GO:0008270">
    <property type="term" value="F:zinc ion binding"/>
    <property type="evidence" value="ECO:0007669"/>
    <property type="project" value="UniProtKB-KW"/>
</dbReference>
<evidence type="ECO:0000256" key="1">
    <source>
        <dbReference type="ARBA" id="ARBA00022737"/>
    </source>
</evidence>
<evidence type="ECO:0000256" key="2">
    <source>
        <dbReference type="PROSITE-ProRule" id="PRU00504"/>
    </source>
</evidence>
<dbReference type="SUPFAM" id="SSF101898">
    <property type="entry name" value="NHL repeat"/>
    <property type="match status" value="1"/>
</dbReference>
<dbReference type="SUPFAM" id="SSF63825">
    <property type="entry name" value="YWTD domain"/>
    <property type="match status" value="1"/>
</dbReference>
<keyword evidence="4" id="KW-0732">Signal</keyword>
<dbReference type="PANTHER" id="PTHR24104:SF25">
    <property type="entry name" value="PROTEIN LIN-41"/>
    <property type="match status" value="1"/>
</dbReference>
<protein>
    <recommendedName>
        <fullName evidence="7">SMP-30/Gluconolactonase/LRE-like region domain-containing protein</fullName>
    </recommendedName>
</protein>
<evidence type="ECO:0008006" key="7">
    <source>
        <dbReference type="Google" id="ProtNLM"/>
    </source>
</evidence>
<feature type="repeat" description="NHL" evidence="2">
    <location>
        <begin position="95"/>
        <end position="134"/>
    </location>
</feature>
<dbReference type="AlphaFoldDB" id="A0A2M7QHM2"/>
<dbReference type="EMBL" id="PFLI01000138">
    <property type="protein sequence ID" value="PIY71819.1"/>
    <property type="molecule type" value="Genomic_DNA"/>
</dbReference>
<gene>
    <name evidence="5" type="ORF">COY87_04100</name>
</gene>
<dbReference type="InterPro" id="IPR011042">
    <property type="entry name" value="6-blade_b-propeller_TolB-like"/>
</dbReference>
<dbReference type="SMART" id="SM00135">
    <property type="entry name" value="LY"/>
    <property type="match status" value="4"/>
</dbReference>
<feature type="signal peptide" evidence="4">
    <location>
        <begin position="1"/>
        <end position="33"/>
    </location>
</feature>
<dbReference type="Gene3D" id="2.120.10.30">
    <property type="entry name" value="TolB, C-terminal domain"/>
    <property type="match status" value="6"/>
</dbReference>
<name>A0A2M7QHM2_9BACT</name>
<feature type="region of interest" description="Disordered" evidence="3">
    <location>
        <begin position="459"/>
        <end position="482"/>
    </location>
</feature>
<evidence type="ECO:0000313" key="6">
    <source>
        <dbReference type="Proteomes" id="UP000229401"/>
    </source>
</evidence>
<organism evidence="5 6">
    <name type="scientific">Candidatus Roizmanbacteria bacterium CG_4_10_14_0_8_um_filter_33_9</name>
    <dbReference type="NCBI Taxonomy" id="1974826"/>
    <lineage>
        <taxon>Bacteria</taxon>
        <taxon>Candidatus Roizmaniibacteriota</taxon>
    </lineage>
</organism>
<dbReference type="InterPro" id="IPR001258">
    <property type="entry name" value="NHL_repeat"/>
</dbReference>
<feature type="repeat" description="NHL" evidence="2">
    <location>
        <begin position="482"/>
        <end position="515"/>
    </location>
</feature>
<feature type="chain" id="PRO_5014850702" description="SMP-30/Gluconolactonase/LRE-like region domain-containing protein" evidence="4">
    <location>
        <begin position="34"/>
        <end position="1023"/>
    </location>
</feature>
<evidence type="ECO:0000256" key="4">
    <source>
        <dbReference type="SAM" id="SignalP"/>
    </source>
</evidence>
<comment type="caution">
    <text evidence="5">The sequence shown here is derived from an EMBL/GenBank/DDBJ whole genome shotgun (WGS) entry which is preliminary data.</text>
</comment>
<dbReference type="InterPro" id="IPR000033">
    <property type="entry name" value="LDLR_classB_rpt"/>
</dbReference>
<feature type="non-terminal residue" evidence="5">
    <location>
        <position position="1023"/>
    </location>
</feature>
<keyword evidence="1" id="KW-0677">Repeat</keyword>
<accession>A0A2M7QHM2</accession>
<dbReference type="PANTHER" id="PTHR24104">
    <property type="entry name" value="E3 UBIQUITIN-PROTEIN LIGASE NHLRC1-RELATED"/>
    <property type="match status" value="1"/>
</dbReference>
<dbReference type="PROSITE" id="PS51125">
    <property type="entry name" value="NHL"/>
    <property type="match status" value="5"/>
</dbReference>